<accession>A0AAU8G501</accession>
<comment type="similarity">
    <text evidence="1">Belongs to the 'phage' integrase family.</text>
</comment>
<evidence type="ECO:0000313" key="8">
    <source>
        <dbReference type="EMBL" id="XCH31339.1"/>
    </source>
</evidence>
<dbReference type="GO" id="GO:0006310">
    <property type="term" value="P:DNA recombination"/>
    <property type="evidence" value="ECO:0007669"/>
    <property type="project" value="UniProtKB-KW"/>
</dbReference>
<keyword evidence="3 5" id="KW-0238">DNA-binding</keyword>
<dbReference type="InterPro" id="IPR011010">
    <property type="entry name" value="DNA_brk_join_enz"/>
</dbReference>
<dbReference type="Gene3D" id="1.10.443.10">
    <property type="entry name" value="Intergrase catalytic core"/>
    <property type="match status" value="1"/>
</dbReference>
<dbReference type="InterPro" id="IPR058717">
    <property type="entry name" value="Phage_L5_Integrase_N"/>
</dbReference>
<dbReference type="Pfam" id="PF14659">
    <property type="entry name" value="Phage_int_SAM_3"/>
    <property type="match status" value="1"/>
</dbReference>
<evidence type="ECO:0000256" key="4">
    <source>
        <dbReference type="ARBA" id="ARBA00023172"/>
    </source>
</evidence>
<dbReference type="Pfam" id="PF26003">
    <property type="entry name" value="Integrase_N_phage"/>
    <property type="match status" value="1"/>
</dbReference>
<sequence>MGPDAALHYAAHTFGTKLDAEAWLIAQRRRIDAGTWTAVEPVAAPVLTLGEYAETWLERRDLRPTTARQYRHYLDSHILPTFAERPLADVTPTEVARWEATLRRDLAAAAAKTSRPDRTGSTAVAHAYALLRTIYRAAVREDLVSVSPCRVEGAGQARRAVEPVTLEPHELAALAAAIRSDLSALVLLAGWGALRLGELLELRRADVDLKAGTVRVVRQVQHLPHHEPVVGPPKTDAGRRTVHLPPHVVEALRVHLAKHAAPGPQGLLFHRDGAWWAPSTLRDKFRPAAAAIGKPALRVHGLRHSALTLAARTGATTAELMARAGHTSPQAALRYQHAAQTRDAEIAAALAVMASATVSLDAERIRRAEG</sequence>
<dbReference type="RefSeq" id="WP_353708957.1">
    <property type="nucleotide sequence ID" value="NZ_CP159290.1"/>
</dbReference>
<dbReference type="PANTHER" id="PTHR30349:SF64">
    <property type="entry name" value="PROPHAGE INTEGRASE INTD-RELATED"/>
    <property type="match status" value="1"/>
</dbReference>
<dbReference type="InterPro" id="IPR002104">
    <property type="entry name" value="Integrase_catalytic"/>
</dbReference>
<dbReference type="PANTHER" id="PTHR30349">
    <property type="entry name" value="PHAGE INTEGRASE-RELATED"/>
    <property type="match status" value="1"/>
</dbReference>
<dbReference type="PROSITE" id="PS51898">
    <property type="entry name" value="TYR_RECOMBINASE"/>
    <property type="match status" value="1"/>
</dbReference>
<evidence type="ECO:0000256" key="3">
    <source>
        <dbReference type="ARBA" id="ARBA00023125"/>
    </source>
</evidence>
<evidence type="ECO:0000259" key="6">
    <source>
        <dbReference type="PROSITE" id="PS51898"/>
    </source>
</evidence>
<evidence type="ECO:0000259" key="7">
    <source>
        <dbReference type="PROSITE" id="PS51900"/>
    </source>
</evidence>
<evidence type="ECO:0000256" key="2">
    <source>
        <dbReference type="ARBA" id="ARBA00022908"/>
    </source>
</evidence>
<evidence type="ECO:0000256" key="1">
    <source>
        <dbReference type="ARBA" id="ARBA00008857"/>
    </source>
</evidence>
<dbReference type="InterPro" id="IPR010998">
    <property type="entry name" value="Integrase_recombinase_N"/>
</dbReference>
<gene>
    <name evidence="8" type="ORF">ABRQ22_06545</name>
</gene>
<dbReference type="GO" id="GO:0003677">
    <property type="term" value="F:DNA binding"/>
    <property type="evidence" value="ECO:0007669"/>
    <property type="project" value="UniProtKB-UniRule"/>
</dbReference>
<organism evidence="8">
    <name type="scientific">Cellulosimicrobium sp. ES-005</name>
    <dbReference type="NCBI Taxonomy" id="3163031"/>
    <lineage>
        <taxon>Bacteria</taxon>
        <taxon>Bacillati</taxon>
        <taxon>Actinomycetota</taxon>
        <taxon>Actinomycetes</taxon>
        <taxon>Micrococcales</taxon>
        <taxon>Promicromonosporaceae</taxon>
        <taxon>Cellulosimicrobium</taxon>
    </lineage>
</organism>
<dbReference type="SUPFAM" id="SSF56349">
    <property type="entry name" value="DNA breaking-rejoining enzymes"/>
    <property type="match status" value="1"/>
</dbReference>
<dbReference type="GO" id="GO:0015074">
    <property type="term" value="P:DNA integration"/>
    <property type="evidence" value="ECO:0007669"/>
    <property type="project" value="UniProtKB-KW"/>
</dbReference>
<evidence type="ECO:0000256" key="5">
    <source>
        <dbReference type="PROSITE-ProRule" id="PRU01248"/>
    </source>
</evidence>
<dbReference type="InterPro" id="IPR050090">
    <property type="entry name" value="Tyrosine_recombinase_XerCD"/>
</dbReference>
<keyword evidence="4" id="KW-0233">DNA recombination</keyword>
<dbReference type="PROSITE" id="PS51900">
    <property type="entry name" value="CB"/>
    <property type="match status" value="1"/>
</dbReference>
<dbReference type="EMBL" id="CP159290">
    <property type="protein sequence ID" value="XCH31339.1"/>
    <property type="molecule type" value="Genomic_DNA"/>
</dbReference>
<name>A0AAU8G501_9MICO</name>
<feature type="domain" description="Tyr recombinase" evidence="6">
    <location>
        <begin position="161"/>
        <end position="348"/>
    </location>
</feature>
<feature type="domain" description="Core-binding (CB)" evidence="7">
    <location>
        <begin position="47"/>
        <end position="139"/>
    </location>
</feature>
<proteinExistence type="inferred from homology"/>
<dbReference type="InterPro" id="IPR013762">
    <property type="entry name" value="Integrase-like_cat_sf"/>
</dbReference>
<dbReference type="Gene3D" id="1.10.150.130">
    <property type="match status" value="1"/>
</dbReference>
<dbReference type="AlphaFoldDB" id="A0AAU8G501"/>
<dbReference type="Pfam" id="PF00589">
    <property type="entry name" value="Phage_integrase"/>
    <property type="match status" value="1"/>
</dbReference>
<reference evidence="8" key="1">
    <citation type="submission" date="2024-06" db="EMBL/GenBank/DDBJ databases">
        <title>Complete genome sequence of the cellulolytic actinobacterium, Cellulosimicrobium ES-005.</title>
        <authorList>
            <person name="Matthews C.T."/>
            <person name="Underwood K.D."/>
            <person name="Ghanchi K.M."/>
            <person name="Fields S.D."/>
            <person name="Gardner S.G."/>
        </authorList>
    </citation>
    <scope>NUCLEOTIDE SEQUENCE</scope>
    <source>
        <strain evidence="8">ES-005</strain>
    </source>
</reference>
<dbReference type="InterPro" id="IPR004107">
    <property type="entry name" value="Integrase_SAM-like_N"/>
</dbReference>
<dbReference type="InterPro" id="IPR044068">
    <property type="entry name" value="CB"/>
</dbReference>
<keyword evidence="2" id="KW-0229">DNA integration</keyword>
<protein>
    <submittedName>
        <fullName evidence="8">Site-specific integrase</fullName>
    </submittedName>
</protein>